<evidence type="ECO:0000313" key="1">
    <source>
        <dbReference type="EMBL" id="SVC53043.1"/>
    </source>
</evidence>
<proteinExistence type="predicted"/>
<gene>
    <name evidence="1" type="ORF">METZ01_LOCUS305897</name>
</gene>
<protein>
    <submittedName>
        <fullName evidence="1">Uncharacterized protein</fullName>
    </submittedName>
</protein>
<dbReference type="EMBL" id="UINC01096283">
    <property type="protein sequence ID" value="SVC53043.1"/>
    <property type="molecule type" value="Genomic_DNA"/>
</dbReference>
<dbReference type="AlphaFoldDB" id="A0A382MVJ1"/>
<reference evidence="1" key="1">
    <citation type="submission" date="2018-05" db="EMBL/GenBank/DDBJ databases">
        <authorList>
            <person name="Lanie J.A."/>
            <person name="Ng W.-L."/>
            <person name="Kazmierczak K.M."/>
            <person name="Andrzejewski T.M."/>
            <person name="Davidsen T.M."/>
            <person name="Wayne K.J."/>
            <person name="Tettelin H."/>
            <person name="Glass J.I."/>
            <person name="Rusch D."/>
            <person name="Podicherti R."/>
            <person name="Tsui H.-C.T."/>
            <person name="Winkler M.E."/>
        </authorList>
    </citation>
    <scope>NUCLEOTIDE SEQUENCE</scope>
</reference>
<sequence>MSRKIYVSNEANLDASVIIESLPPVPAPPMGIPGEQVSFKRYLSSTDKCLNEPLATTHGDDYAEALINGDPEVDMELVGKKLQ</sequence>
<accession>A0A382MVJ1</accession>
<feature type="non-terminal residue" evidence="1">
    <location>
        <position position="83"/>
    </location>
</feature>
<name>A0A382MVJ1_9ZZZZ</name>
<organism evidence="1">
    <name type="scientific">marine metagenome</name>
    <dbReference type="NCBI Taxonomy" id="408172"/>
    <lineage>
        <taxon>unclassified sequences</taxon>
        <taxon>metagenomes</taxon>
        <taxon>ecological metagenomes</taxon>
    </lineage>
</organism>